<name>A0A914CPU2_9BILA</name>
<keyword evidence="4 5" id="KW-0472">Membrane</keyword>
<keyword evidence="3 6" id="KW-1133">Transmembrane helix</keyword>
<accession>A0A914CPU2</accession>
<dbReference type="WBParaSite" id="ACRNAN_scaffold13128.g15343.t1">
    <property type="protein sequence ID" value="ACRNAN_scaffold13128.g15343.t1"/>
    <property type="gene ID" value="ACRNAN_scaffold13128.g15343"/>
</dbReference>
<evidence type="ECO:0000313" key="9">
    <source>
        <dbReference type="WBParaSite" id="ACRNAN_scaffold13128.g15343.t1"/>
    </source>
</evidence>
<dbReference type="PANTHER" id="PTHR22776:SF49">
    <property type="entry name" value="MARVEL DOMAIN-CONTAINING PROTEIN"/>
    <property type="match status" value="1"/>
</dbReference>
<dbReference type="PROSITE" id="PS51225">
    <property type="entry name" value="MARVEL"/>
    <property type="match status" value="1"/>
</dbReference>
<feature type="transmembrane region" description="Helical" evidence="6">
    <location>
        <begin position="43"/>
        <end position="64"/>
    </location>
</feature>
<evidence type="ECO:0000256" key="5">
    <source>
        <dbReference type="PROSITE-ProRule" id="PRU00581"/>
    </source>
</evidence>
<evidence type="ECO:0000256" key="1">
    <source>
        <dbReference type="ARBA" id="ARBA00004141"/>
    </source>
</evidence>
<dbReference type="InterPro" id="IPR008253">
    <property type="entry name" value="Marvel"/>
</dbReference>
<feature type="transmembrane region" description="Helical" evidence="6">
    <location>
        <begin position="84"/>
        <end position="105"/>
    </location>
</feature>
<feature type="domain" description="MARVEL" evidence="7">
    <location>
        <begin position="5"/>
        <end position="140"/>
    </location>
</feature>
<dbReference type="PANTHER" id="PTHR22776">
    <property type="entry name" value="MARVEL-CONTAINING POTENTIAL LIPID RAFT-ASSOCIATED PROTEIN"/>
    <property type="match status" value="1"/>
</dbReference>
<evidence type="ECO:0000313" key="8">
    <source>
        <dbReference type="Proteomes" id="UP000887540"/>
    </source>
</evidence>
<sequence length="167" mass="18309">MNTSRFLSLPNILKPVLLILTLIIVIIVGVSKIKEGEHATGSWFFWLNIIIQLVWTFVVCVFFLMGIESLITCGRSAWPLCETVYSAIFFVCNLINTFLVANWVGKSDDSSGALVAAALIAFVMMVLYALGGVMMFRLYRGFVQSGAQQNPTGDVQPGTIGQMHPGV</sequence>
<dbReference type="InterPro" id="IPR050578">
    <property type="entry name" value="MARVEL-CKLF_proteins"/>
</dbReference>
<dbReference type="GO" id="GO:0016020">
    <property type="term" value="C:membrane"/>
    <property type="evidence" value="ECO:0007669"/>
    <property type="project" value="UniProtKB-SubCell"/>
</dbReference>
<evidence type="ECO:0000256" key="6">
    <source>
        <dbReference type="SAM" id="Phobius"/>
    </source>
</evidence>
<feature type="transmembrane region" description="Helical" evidence="6">
    <location>
        <begin position="111"/>
        <end position="130"/>
    </location>
</feature>
<dbReference type="Proteomes" id="UP000887540">
    <property type="component" value="Unplaced"/>
</dbReference>
<evidence type="ECO:0000256" key="4">
    <source>
        <dbReference type="ARBA" id="ARBA00023136"/>
    </source>
</evidence>
<proteinExistence type="predicted"/>
<dbReference type="AlphaFoldDB" id="A0A914CPU2"/>
<feature type="transmembrane region" description="Helical" evidence="6">
    <location>
        <begin position="12"/>
        <end position="31"/>
    </location>
</feature>
<reference evidence="9" key="1">
    <citation type="submission" date="2022-11" db="UniProtKB">
        <authorList>
            <consortium name="WormBaseParasite"/>
        </authorList>
    </citation>
    <scope>IDENTIFICATION</scope>
</reference>
<protein>
    <submittedName>
        <fullName evidence="9">MARVEL domain-containing protein</fullName>
    </submittedName>
</protein>
<evidence type="ECO:0000256" key="3">
    <source>
        <dbReference type="ARBA" id="ARBA00022989"/>
    </source>
</evidence>
<evidence type="ECO:0000256" key="2">
    <source>
        <dbReference type="ARBA" id="ARBA00022692"/>
    </source>
</evidence>
<comment type="subcellular location">
    <subcellularLocation>
        <location evidence="1">Membrane</location>
        <topology evidence="1">Multi-pass membrane protein</topology>
    </subcellularLocation>
</comment>
<evidence type="ECO:0000259" key="7">
    <source>
        <dbReference type="PROSITE" id="PS51225"/>
    </source>
</evidence>
<keyword evidence="8" id="KW-1185">Reference proteome</keyword>
<keyword evidence="2 5" id="KW-0812">Transmembrane</keyword>
<organism evidence="8 9">
    <name type="scientific">Acrobeloides nanus</name>
    <dbReference type="NCBI Taxonomy" id="290746"/>
    <lineage>
        <taxon>Eukaryota</taxon>
        <taxon>Metazoa</taxon>
        <taxon>Ecdysozoa</taxon>
        <taxon>Nematoda</taxon>
        <taxon>Chromadorea</taxon>
        <taxon>Rhabditida</taxon>
        <taxon>Tylenchina</taxon>
        <taxon>Cephalobomorpha</taxon>
        <taxon>Cephaloboidea</taxon>
        <taxon>Cephalobidae</taxon>
        <taxon>Acrobeloides</taxon>
    </lineage>
</organism>